<evidence type="ECO:0000256" key="1">
    <source>
        <dbReference type="SAM" id="MobiDB-lite"/>
    </source>
</evidence>
<evidence type="ECO:0000256" key="2">
    <source>
        <dbReference type="SAM" id="Phobius"/>
    </source>
</evidence>
<protein>
    <submittedName>
        <fullName evidence="4">Helix-hairpin-helix domain-containing protein</fullName>
    </submittedName>
</protein>
<keyword evidence="2" id="KW-1133">Transmembrane helix</keyword>
<dbReference type="NCBIfam" id="TIGR00426">
    <property type="entry name" value="competence protein ComEA helix-hairpin-helix repeat region"/>
    <property type="match status" value="1"/>
</dbReference>
<dbReference type="GO" id="GO:0006281">
    <property type="term" value="P:DNA repair"/>
    <property type="evidence" value="ECO:0007669"/>
    <property type="project" value="InterPro"/>
</dbReference>
<dbReference type="KEGG" id="daur:Daura_45695"/>
<dbReference type="AlphaFoldDB" id="A0A9Q9ICX1"/>
<organism evidence="4 5">
    <name type="scientific">Dactylosporangium aurantiacum</name>
    <dbReference type="NCBI Taxonomy" id="35754"/>
    <lineage>
        <taxon>Bacteria</taxon>
        <taxon>Bacillati</taxon>
        <taxon>Actinomycetota</taxon>
        <taxon>Actinomycetes</taxon>
        <taxon>Micromonosporales</taxon>
        <taxon>Micromonosporaceae</taxon>
        <taxon>Dactylosporangium</taxon>
    </lineage>
</organism>
<dbReference type="InterPro" id="IPR010994">
    <property type="entry name" value="RuvA_2-like"/>
</dbReference>
<name>A0A9Q9ICX1_9ACTN</name>
<feature type="region of interest" description="Disordered" evidence="1">
    <location>
        <begin position="1"/>
        <end position="61"/>
    </location>
</feature>
<dbReference type="Gene3D" id="3.10.560.10">
    <property type="entry name" value="Outer membrane lipoprotein wza domain like"/>
    <property type="match status" value="1"/>
</dbReference>
<dbReference type="EMBL" id="CP073767">
    <property type="protein sequence ID" value="UWZ53732.1"/>
    <property type="molecule type" value="Genomic_DNA"/>
</dbReference>
<sequence>MRRSAADDGTRAAGRLARVVGLPPDDPCPGDGSPDPYPWDGSFPARTDPALPSTDTDGGGTRAWLAAVDPGRRGVRVLAVVAALVVLGAAFLAWRSRPQVTPAPPATAVSAAPPPSSGAPTRLIVSVNGKVQRPGLVELPAGARVADAITAAGGALPGTDLSGLNLARKVVDGEMIAVGIPAPAGGAPPGAAGGSGGGLVNLNTATVTELQTLPGIGAVLAQRIADYRDRHGGFRAVTDLRQVEGIGDAKFQQLKDRVTV</sequence>
<dbReference type="InterPro" id="IPR003583">
    <property type="entry name" value="Hlx-hairpin-Hlx_DNA-bd_motif"/>
</dbReference>
<gene>
    <name evidence="4" type="ORF">Daura_45695</name>
</gene>
<dbReference type="RefSeq" id="WP_081971644.1">
    <property type="nucleotide sequence ID" value="NZ_CP073767.1"/>
</dbReference>
<feature type="compositionally biased region" description="Basic and acidic residues" evidence="1">
    <location>
        <begin position="1"/>
        <end position="10"/>
    </location>
</feature>
<dbReference type="Proteomes" id="UP001058003">
    <property type="component" value="Chromosome"/>
</dbReference>
<feature type="transmembrane region" description="Helical" evidence="2">
    <location>
        <begin position="75"/>
        <end position="94"/>
    </location>
</feature>
<dbReference type="GO" id="GO:0003677">
    <property type="term" value="F:DNA binding"/>
    <property type="evidence" value="ECO:0007669"/>
    <property type="project" value="InterPro"/>
</dbReference>
<feature type="domain" description="Helix-hairpin-helix DNA-binding motif class 1" evidence="3">
    <location>
        <begin position="238"/>
        <end position="257"/>
    </location>
</feature>
<dbReference type="GO" id="GO:0015628">
    <property type="term" value="P:protein secretion by the type II secretion system"/>
    <property type="evidence" value="ECO:0007669"/>
    <property type="project" value="TreeGrafter"/>
</dbReference>
<evidence type="ECO:0000259" key="3">
    <source>
        <dbReference type="SMART" id="SM00278"/>
    </source>
</evidence>
<dbReference type="SMART" id="SM00278">
    <property type="entry name" value="HhH1"/>
    <property type="match status" value="2"/>
</dbReference>
<reference evidence="4" key="1">
    <citation type="submission" date="2021-04" db="EMBL/GenBank/DDBJ databases">
        <title>Dactylosporangium aurantiacum NRRL B-8018 full assembly.</title>
        <authorList>
            <person name="Hartkoorn R.C."/>
            <person name="Beaudoing E."/>
            <person name="Hot D."/>
        </authorList>
    </citation>
    <scope>NUCLEOTIDE SEQUENCE</scope>
    <source>
        <strain evidence="4">NRRL B-8018</strain>
    </source>
</reference>
<feature type="domain" description="Helix-hairpin-helix DNA-binding motif class 1" evidence="3">
    <location>
        <begin position="208"/>
        <end position="227"/>
    </location>
</feature>
<dbReference type="GO" id="GO:0015627">
    <property type="term" value="C:type II protein secretion system complex"/>
    <property type="evidence" value="ECO:0007669"/>
    <property type="project" value="TreeGrafter"/>
</dbReference>
<dbReference type="InterPro" id="IPR051675">
    <property type="entry name" value="Endo/Exo/Phosphatase_dom_1"/>
</dbReference>
<evidence type="ECO:0000313" key="4">
    <source>
        <dbReference type="EMBL" id="UWZ53732.1"/>
    </source>
</evidence>
<accession>A0A9Q9ICX1</accession>
<evidence type="ECO:0000313" key="5">
    <source>
        <dbReference type="Proteomes" id="UP001058003"/>
    </source>
</evidence>
<proteinExistence type="predicted"/>
<dbReference type="PANTHER" id="PTHR21180">
    <property type="entry name" value="ENDONUCLEASE/EXONUCLEASE/PHOSPHATASE FAMILY DOMAIN-CONTAINING PROTEIN 1"/>
    <property type="match status" value="1"/>
</dbReference>
<dbReference type="Pfam" id="PF10531">
    <property type="entry name" value="SLBB"/>
    <property type="match status" value="1"/>
</dbReference>
<dbReference type="PANTHER" id="PTHR21180:SF32">
    <property type="entry name" value="ENDONUCLEASE_EXONUCLEASE_PHOSPHATASE FAMILY DOMAIN-CONTAINING PROTEIN 1"/>
    <property type="match status" value="1"/>
</dbReference>
<dbReference type="Gene3D" id="1.10.150.320">
    <property type="entry name" value="Photosystem II 12 kDa extrinsic protein"/>
    <property type="match status" value="1"/>
</dbReference>
<keyword evidence="2" id="KW-0472">Membrane</keyword>
<dbReference type="OrthoDB" id="9758724at2"/>
<keyword evidence="5" id="KW-1185">Reference proteome</keyword>
<dbReference type="SUPFAM" id="SSF47781">
    <property type="entry name" value="RuvA domain 2-like"/>
    <property type="match status" value="1"/>
</dbReference>
<dbReference type="InterPro" id="IPR019554">
    <property type="entry name" value="Soluble_ligand-bd"/>
</dbReference>
<keyword evidence="2" id="KW-0812">Transmembrane</keyword>
<dbReference type="SUPFAM" id="SSF142984">
    <property type="entry name" value="Nqo1 middle domain-like"/>
    <property type="match status" value="1"/>
</dbReference>
<dbReference type="InterPro" id="IPR004509">
    <property type="entry name" value="Competence_ComEA_HhH"/>
</dbReference>
<dbReference type="Pfam" id="PF12836">
    <property type="entry name" value="HHH_3"/>
    <property type="match status" value="1"/>
</dbReference>